<dbReference type="InterPro" id="IPR042099">
    <property type="entry name" value="ANL_N_sf"/>
</dbReference>
<feature type="region of interest" description="Disordered" evidence="2">
    <location>
        <begin position="1"/>
        <end position="26"/>
    </location>
</feature>
<dbReference type="SUPFAM" id="SSF56801">
    <property type="entry name" value="Acetyl-CoA synthetase-like"/>
    <property type="match status" value="1"/>
</dbReference>
<dbReference type="Proteomes" id="UP000218505">
    <property type="component" value="Chromosome"/>
</dbReference>
<proteinExistence type="predicted"/>
<keyword evidence="1" id="KW-0436">Ligase</keyword>
<dbReference type="Gene3D" id="3.30.300.30">
    <property type="match status" value="1"/>
</dbReference>
<sequence length="540" mass="55546">MGDGVSGRTGARSGVGSAADGRAAGVGSPAREPLAAGVLAAVPGPGVAEELAAHGNNLAELLRARAVEHGWSGRVAFECGGERVTHGQVHARAAARSAALAALGVRVGDRVVLVLDDDVDFVVLFLAVLRLGAVAVPVNPRLHRGELAACLTAAEAALVLCRARDVPELAARTPADLDFPAPPVPAAALPDEHPAYALFTSGTTGASRLCPHAHADPLVYQRAFGGPVLRLTPDDVVHSVSKMYFAYGLGNSLLYPLLAGCRAVLEPGPPQAARALALVDEHRVSVLFSVPTFYSRLLTEPTCGLLAGLRLAVTAGEVLPLSLERRLGALLGERLLNGIGTTEVGQAFTSNAAGAHRIGTVGRALPPYAVRVVDEPGAVVGADVVGRLQVRGPTVSAGARPDGGPGREPGWYTTGDLASCDADGYLVVTGRADDIENVGGIKVHPVDVESLLAEHPLVVEAAVCAVREGGRSGLRAYVVRSGGEAEGGPDDGDLAEELLAAARAGLTTYKVPRAVVFVPALPRTGSGKLRRHVVRGWVDR</sequence>
<protein>
    <submittedName>
        <fullName evidence="5">AMP-dependent synthetase</fullName>
    </submittedName>
</protein>
<evidence type="ECO:0000259" key="4">
    <source>
        <dbReference type="Pfam" id="PF13193"/>
    </source>
</evidence>
<feature type="domain" description="AMP-binding enzyme C-terminal" evidence="4">
    <location>
        <begin position="448"/>
        <end position="528"/>
    </location>
</feature>
<evidence type="ECO:0000256" key="1">
    <source>
        <dbReference type="ARBA" id="ARBA00022598"/>
    </source>
</evidence>
<reference evidence="5" key="1">
    <citation type="submission" date="2017-09" db="EMBL/GenBank/DDBJ databases">
        <title>Complete Genome Sequence of ansamitocin-producing Bacterium Actinosynnema pretiosum X47.</title>
        <authorList>
            <person name="Cao G."/>
            <person name="Zong G."/>
            <person name="Zhong C."/>
            <person name="Fu J."/>
        </authorList>
    </citation>
    <scope>NUCLEOTIDE SEQUENCE [LARGE SCALE GENOMIC DNA]</scope>
    <source>
        <strain evidence="5">X47</strain>
    </source>
</reference>
<dbReference type="Pfam" id="PF13193">
    <property type="entry name" value="AMP-binding_C"/>
    <property type="match status" value="1"/>
</dbReference>
<dbReference type="EMBL" id="CP023445">
    <property type="protein sequence ID" value="ATE54945.1"/>
    <property type="molecule type" value="Genomic_DNA"/>
</dbReference>
<dbReference type="Pfam" id="PF00501">
    <property type="entry name" value="AMP-binding"/>
    <property type="match status" value="1"/>
</dbReference>
<dbReference type="KEGG" id="apre:CNX65_18010"/>
<evidence type="ECO:0000313" key="6">
    <source>
        <dbReference type="Proteomes" id="UP000218505"/>
    </source>
</evidence>
<evidence type="ECO:0000256" key="2">
    <source>
        <dbReference type="SAM" id="MobiDB-lite"/>
    </source>
</evidence>
<dbReference type="InterPro" id="IPR000873">
    <property type="entry name" value="AMP-dep_synth/lig_dom"/>
</dbReference>
<dbReference type="GO" id="GO:0016878">
    <property type="term" value="F:acid-thiol ligase activity"/>
    <property type="evidence" value="ECO:0007669"/>
    <property type="project" value="TreeGrafter"/>
</dbReference>
<dbReference type="InterPro" id="IPR025110">
    <property type="entry name" value="AMP-bd_C"/>
</dbReference>
<organism evidence="5 6">
    <name type="scientific">Actinosynnema pretiosum</name>
    <dbReference type="NCBI Taxonomy" id="42197"/>
    <lineage>
        <taxon>Bacteria</taxon>
        <taxon>Bacillati</taxon>
        <taxon>Actinomycetota</taxon>
        <taxon>Actinomycetes</taxon>
        <taxon>Pseudonocardiales</taxon>
        <taxon>Pseudonocardiaceae</taxon>
        <taxon>Actinosynnema</taxon>
    </lineage>
</organism>
<gene>
    <name evidence="5" type="ORF">CNX65_18010</name>
</gene>
<dbReference type="AlphaFoldDB" id="A0A290Z7I8"/>
<dbReference type="GO" id="GO:0044550">
    <property type="term" value="P:secondary metabolite biosynthetic process"/>
    <property type="evidence" value="ECO:0007669"/>
    <property type="project" value="TreeGrafter"/>
</dbReference>
<evidence type="ECO:0000259" key="3">
    <source>
        <dbReference type="Pfam" id="PF00501"/>
    </source>
</evidence>
<dbReference type="InterPro" id="IPR045851">
    <property type="entry name" value="AMP-bd_C_sf"/>
</dbReference>
<feature type="domain" description="AMP-dependent synthetase/ligase" evidence="3">
    <location>
        <begin position="70"/>
        <end position="398"/>
    </location>
</feature>
<evidence type="ECO:0000313" key="5">
    <source>
        <dbReference type="EMBL" id="ATE54945.1"/>
    </source>
</evidence>
<dbReference type="PANTHER" id="PTHR43352">
    <property type="entry name" value="ACETYL-COA SYNTHETASE"/>
    <property type="match status" value="1"/>
</dbReference>
<name>A0A290Z7I8_9PSEU</name>
<dbReference type="Gene3D" id="3.40.50.12780">
    <property type="entry name" value="N-terminal domain of ligase-like"/>
    <property type="match status" value="1"/>
</dbReference>
<dbReference type="PANTHER" id="PTHR43352:SF1">
    <property type="entry name" value="ANTHRANILATE--COA LIGASE"/>
    <property type="match status" value="1"/>
</dbReference>
<accession>A0A290Z7I8</accession>
<keyword evidence="6" id="KW-1185">Reference proteome</keyword>